<proteinExistence type="predicted"/>
<dbReference type="PATRIC" id="fig|762968.3.peg.264"/>
<evidence type="ECO:0008006" key="3">
    <source>
        <dbReference type="Google" id="ProtNLM"/>
    </source>
</evidence>
<dbReference type="STRING" id="762968.HMPREF9441_00297"/>
<evidence type="ECO:0000313" key="2">
    <source>
        <dbReference type="Proteomes" id="UP000003598"/>
    </source>
</evidence>
<dbReference type="Proteomes" id="UP000003598">
    <property type="component" value="Unassembled WGS sequence"/>
</dbReference>
<dbReference type="OrthoDB" id="9885188at2"/>
<reference evidence="1 2" key="1">
    <citation type="submission" date="2011-03" db="EMBL/GenBank/DDBJ databases">
        <authorList>
            <person name="Weinstock G."/>
            <person name="Sodergren E."/>
            <person name="Clifton S."/>
            <person name="Fulton L."/>
            <person name="Fulton B."/>
            <person name="Courtney L."/>
            <person name="Fronick C."/>
            <person name="Harrison M."/>
            <person name="Strong C."/>
            <person name="Farmer C."/>
            <person name="Delahaunty K."/>
            <person name="Markovic C."/>
            <person name="Hall O."/>
            <person name="Minx P."/>
            <person name="Tomlinson C."/>
            <person name="Mitreva M."/>
            <person name="Hou S."/>
            <person name="Chen J."/>
            <person name="Wollam A."/>
            <person name="Pepin K.H."/>
            <person name="Johnson M."/>
            <person name="Bhonagiri V."/>
            <person name="Zhang X."/>
            <person name="Suruliraj S."/>
            <person name="Warren W."/>
            <person name="Chinwalla A."/>
            <person name="Mardis E.R."/>
            <person name="Wilson R.K."/>
        </authorList>
    </citation>
    <scope>NUCLEOTIDE SEQUENCE [LARGE SCALE GENOMIC DNA]</scope>
    <source>
        <strain evidence="1 2">YIT 11840</strain>
    </source>
</reference>
<keyword evidence="2" id="KW-1185">Reference proteome</keyword>
<dbReference type="EMBL" id="AFFY01000003">
    <property type="protein sequence ID" value="EHH01842.1"/>
    <property type="molecule type" value="Genomic_DNA"/>
</dbReference>
<dbReference type="RefSeq" id="WP_008617107.1">
    <property type="nucleotide sequence ID" value="NZ_JH376579.1"/>
</dbReference>
<evidence type="ECO:0000313" key="1">
    <source>
        <dbReference type="EMBL" id="EHH01842.1"/>
    </source>
</evidence>
<accession>G5SLS6</accession>
<protein>
    <recommendedName>
        <fullName evidence="3">Lipoprotein</fullName>
    </recommendedName>
</protein>
<dbReference type="PROSITE" id="PS51257">
    <property type="entry name" value="PROKAR_LIPOPROTEIN"/>
    <property type="match status" value="1"/>
</dbReference>
<organism evidence="1 2">
    <name type="scientific">Paraprevotella clara YIT 11840</name>
    <dbReference type="NCBI Taxonomy" id="762968"/>
    <lineage>
        <taxon>Bacteria</taxon>
        <taxon>Pseudomonadati</taxon>
        <taxon>Bacteroidota</taxon>
        <taxon>Bacteroidia</taxon>
        <taxon>Bacteroidales</taxon>
        <taxon>Prevotellaceae</taxon>
        <taxon>Paraprevotella</taxon>
    </lineage>
</organism>
<gene>
    <name evidence="1" type="ORF">HMPREF9441_00297</name>
</gene>
<name>G5SLS6_9BACT</name>
<dbReference type="AlphaFoldDB" id="G5SLS6"/>
<comment type="caution">
    <text evidence="1">The sequence shown here is derived from an EMBL/GenBank/DDBJ whole genome shotgun (WGS) entry which is preliminary data.</text>
</comment>
<dbReference type="HOGENOM" id="CLU_1347846_0_0_10"/>
<dbReference type="GeneID" id="93556076"/>
<sequence>MKVNSVQSLLGIWVAVLGLSSCAASRRGAYDVRPENRAALSQERKASPHYRMDNEHTFPVYKDPYTVKSPEGLMLFDRWYYELYRAKEATYVTATYRCPESWWFFHVNSRCAIIDNKTGDRYMLREVEYYPTDTCFWIKDCQDRFVRFVMVFPPLPKKVKTVDFFIPSSALRFNFDGSEKRESGLRVEDLRPKHRIPQGEVIR</sequence>